<evidence type="ECO:0000256" key="3">
    <source>
        <dbReference type="ARBA" id="ARBA00023125"/>
    </source>
</evidence>
<dbReference type="PANTHER" id="PTHR30346:SF26">
    <property type="entry name" value="HYDROGEN PEROXIDE-INDUCIBLE GENES ACTIVATOR"/>
    <property type="match status" value="1"/>
</dbReference>
<dbReference type="Proteomes" id="UP000677537">
    <property type="component" value="Unassembled WGS sequence"/>
</dbReference>
<comment type="caution">
    <text evidence="7">The sequence shown here is derived from an EMBL/GenBank/DDBJ whole genome shotgun (WGS) entry which is preliminary data.</text>
</comment>
<evidence type="ECO:0000256" key="5">
    <source>
        <dbReference type="ARBA" id="ARBA00023163"/>
    </source>
</evidence>
<feature type="domain" description="HTH lysR-type" evidence="6">
    <location>
        <begin position="6"/>
        <end position="63"/>
    </location>
</feature>
<dbReference type="FunFam" id="1.10.10.10:FF:000001">
    <property type="entry name" value="LysR family transcriptional regulator"/>
    <property type="match status" value="1"/>
</dbReference>
<organism evidence="7 8">
    <name type="scientific">Roseomonas indoligenes</name>
    <dbReference type="NCBI Taxonomy" id="2820811"/>
    <lineage>
        <taxon>Bacteria</taxon>
        <taxon>Pseudomonadati</taxon>
        <taxon>Pseudomonadota</taxon>
        <taxon>Alphaproteobacteria</taxon>
        <taxon>Acetobacterales</taxon>
        <taxon>Roseomonadaceae</taxon>
        <taxon>Roseomonas</taxon>
    </lineage>
</organism>
<dbReference type="Pfam" id="PF03466">
    <property type="entry name" value="LysR_substrate"/>
    <property type="match status" value="1"/>
</dbReference>
<evidence type="ECO:0000259" key="6">
    <source>
        <dbReference type="PROSITE" id="PS50931"/>
    </source>
</evidence>
<keyword evidence="5" id="KW-0804">Transcription</keyword>
<dbReference type="Gene3D" id="3.40.190.10">
    <property type="entry name" value="Periplasmic binding protein-like II"/>
    <property type="match status" value="2"/>
</dbReference>
<keyword evidence="4" id="KW-0010">Activator</keyword>
<dbReference type="InterPro" id="IPR036390">
    <property type="entry name" value="WH_DNA-bd_sf"/>
</dbReference>
<name>A0A940MXM9_9PROT</name>
<dbReference type="RefSeq" id="WP_209371885.1">
    <property type="nucleotide sequence ID" value="NZ_JAGIZA010000003.1"/>
</dbReference>
<evidence type="ECO:0000313" key="8">
    <source>
        <dbReference type="Proteomes" id="UP000677537"/>
    </source>
</evidence>
<accession>A0A940MXM9</accession>
<dbReference type="SUPFAM" id="SSF53850">
    <property type="entry name" value="Periplasmic binding protein-like II"/>
    <property type="match status" value="1"/>
</dbReference>
<dbReference type="Gene3D" id="1.10.10.10">
    <property type="entry name" value="Winged helix-like DNA-binding domain superfamily/Winged helix DNA-binding domain"/>
    <property type="match status" value="1"/>
</dbReference>
<dbReference type="GO" id="GO:0032993">
    <property type="term" value="C:protein-DNA complex"/>
    <property type="evidence" value="ECO:0007669"/>
    <property type="project" value="TreeGrafter"/>
</dbReference>
<sequence length="301" mass="31470">MSLAGLSLRDLEYLLAVAEHRHFGRAAESCGVSQPALSAQVRKLEALLNLPVFERLPGRVLVTARGEVVLARAAVVVREARALLMAARAGEAPLAGPFRLGAIPTLGPYLLPRILRPLREAFPPMRPVLSEARTAELRDALKAGTLDAALCCAGPADPALRALPLFLEPFLLMRAPGQPAREPACLPGEGELLLLEEGHCLRDQALAACGIGAPPGLRHATGLDMLRHMVAAGEGTSLMPAMAAAALGPVEGLVEYEPLPAGVGREVVLLVRASDPRAAALEALAAVVRDAAPSMEAVVAR</sequence>
<evidence type="ECO:0000256" key="2">
    <source>
        <dbReference type="ARBA" id="ARBA00023015"/>
    </source>
</evidence>
<protein>
    <submittedName>
        <fullName evidence="7">LysR family transcriptional regulator</fullName>
    </submittedName>
</protein>
<dbReference type="InterPro" id="IPR000847">
    <property type="entry name" value="LysR_HTH_N"/>
</dbReference>
<keyword evidence="8" id="KW-1185">Reference proteome</keyword>
<dbReference type="InterPro" id="IPR036388">
    <property type="entry name" value="WH-like_DNA-bd_sf"/>
</dbReference>
<dbReference type="EMBL" id="JAGIZA010000003">
    <property type="protein sequence ID" value="MBP0492361.1"/>
    <property type="molecule type" value="Genomic_DNA"/>
</dbReference>
<gene>
    <name evidence="7" type="ORF">J5Y10_06165</name>
</gene>
<dbReference type="SUPFAM" id="SSF46785">
    <property type="entry name" value="Winged helix' DNA-binding domain"/>
    <property type="match status" value="1"/>
</dbReference>
<dbReference type="PANTHER" id="PTHR30346">
    <property type="entry name" value="TRANSCRIPTIONAL DUAL REGULATOR HCAR-RELATED"/>
    <property type="match status" value="1"/>
</dbReference>
<dbReference type="InterPro" id="IPR005119">
    <property type="entry name" value="LysR_subst-bd"/>
</dbReference>
<proteinExistence type="inferred from homology"/>
<dbReference type="PROSITE" id="PS50931">
    <property type="entry name" value="HTH_LYSR"/>
    <property type="match status" value="1"/>
</dbReference>
<dbReference type="Pfam" id="PF00126">
    <property type="entry name" value="HTH_1"/>
    <property type="match status" value="1"/>
</dbReference>
<dbReference type="GO" id="GO:0003700">
    <property type="term" value="F:DNA-binding transcription factor activity"/>
    <property type="evidence" value="ECO:0007669"/>
    <property type="project" value="InterPro"/>
</dbReference>
<evidence type="ECO:0000256" key="4">
    <source>
        <dbReference type="ARBA" id="ARBA00023159"/>
    </source>
</evidence>
<evidence type="ECO:0000313" key="7">
    <source>
        <dbReference type="EMBL" id="MBP0492361.1"/>
    </source>
</evidence>
<evidence type="ECO:0000256" key="1">
    <source>
        <dbReference type="ARBA" id="ARBA00009437"/>
    </source>
</evidence>
<dbReference type="AlphaFoldDB" id="A0A940MXM9"/>
<keyword evidence="3" id="KW-0238">DNA-binding</keyword>
<dbReference type="PRINTS" id="PR00039">
    <property type="entry name" value="HTHLYSR"/>
</dbReference>
<comment type="similarity">
    <text evidence="1">Belongs to the LysR transcriptional regulatory family.</text>
</comment>
<dbReference type="GO" id="GO:0003677">
    <property type="term" value="F:DNA binding"/>
    <property type="evidence" value="ECO:0007669"/>
    <property type="project" value="UniProtKB-KW"/>
</dbReference>
<keyword evidence="2" id="KW-0805">Transcription regulation</keyword>
<reference evidence="7" key="1">
    <citation type="submission" date="2021-03" db="EMBL/GenBank/DDBJ databases">
        <authorList>
            <person name="So Y."/>
        </authorList>
    </citation>
    <scope>NUCLEOTIDE SEQUENCE</scope>
    <source>
        <strain evidence="7">SG15</strain>
    </source>
</reference>